<protein>
    <recommendedName>
        <fullName evidence="3">DUF2812 domain-containing protein</fullName>
    </recommendedName>
</protein>
<dbReference type="Pfam" id="PF11193">
    <property type="entry name" value="DUF2812"/>
    <property type="match status" value="1"/>
</dbReference>
<dbReference type="InterPro" id="IPR021359">
    <property type="entry name" value="DUF2812"/>
</dbReference>
<gene>
    <name evidence="2" type="ORF">SDC9_32478</name>
</gene>
<dbReference type="EMBL" id="VSSQ01000222">
    <property type="protein sequence ID" value="MPL86496.1"/>
    <property type="molecule type" value="Genomic_DNA"/>
</dbReference>
<comment type="caution">
    <text evidence="2">The sequence shown here is derived from an EMBL/GenBank/DDBJ whole genome shotgun (WGS) entry which is preliminary data.</text>
</comment>
<keyword evidence="1" id="KW-1133">Transmembrane helix</keyword>
<name>A0A644V585_9ZZZZ</name>
<organism evidence="2">
    <name type="scientific">bioreactor metagenome</name>
    <dbReference type="NCBI Taxonomy" id="1076179"/>
    <lineage>
        <taxon>unclassified sequences</taxon>
        <taxon>metagenomes</taxon>
        <taxon>ecological metagenomes</taxon>
    </lineage>
</organism>
<dbReference type="AlphaFoldDB" id="A0A644V585"/>
<evidence type="ECO:0008006" key="3">
    <source>
        <dbReference type="Google" id="ProtNLM"/>
    </source>
</evidence>
<keyword evidence="1" id="KW-0812">Transmembrane</keyword>
<evidence type="ECO:0000313" key="2">
    <source>
        <dbReference type="EMBL" id="MPL86496.1"/>
    </source>
</evidence>
<feature type="transmembrane region" description="Helical" evidence="1">
    <location>
        <begin position="145"/>
        <end position="167"/>
    </location>
</feature>
<accession>A0A644V585</accession>
<keyword evidence="1" id="KW-0472">Membrane</keyword>
<proteinExistence type="predicted"/>
<feature type="transmembrane region" description="Helical" evidence="1">
    <location>
        <begin position="115"/>
        <end position="139"/>
    </location>
</feature>
<reference evidence="2" key="1">
    <citation type="submission" date="2019-08" db="EMBL/GenBank/DDBJ databases">
        <authorList>
            <person name="Kucharzyk K."/>
            <person name="Murdoch R.W."/>
            <person name="Higgins S."/>
            <person name="Loffler F."/>
        </authorList>
    </citation>
    <scope>NUCLEOTIDE SEQUENCE</scope>
</reference>
<sequence length="184" mass="21736">MKHTTWRWISDYEKEEKWLNEMAAKGLSLYSFFFGKYTFEETEPGKYIYQIELLEHLPTSPESVAYLRFLEDTDVVCVASVFRWVYLRKEAASGPFELYTDIDSKIKRLSTMKNLWFTFVWLEFIVAAANLAIVIYEWIVLREIPWVNLGCVIVLVVMGLLLLYLGLKPARKIKSLRREQLICE</sequence>
<evidence type="ECO:0000256" key="1">
    <source>
        <dbReference type="SAM" id="Phobius"/>
    </source>
</evidence>